<comment type="caution">
    <text evidence="2">The sequence shown here is derived from an EMBL/GenBank/DDBJ whole genome shotgun (WGS) entry which is preliminary data.</text>
</comment>
<dbReference type="Proteomes" id="UP000294604">
    <property type="component" value="Unassembled WGS sequence"/>
</dbReference>
<feature type="transmembrane region" description="Helical" evidence="1">
    <location>
        <begin position="63"/>
        <end position="84"/>
    </location>
</feature>
<name>A0A4R8SMJ7_9MYCO</name>
<evidence type="ECO:0000256" key="1">
    <source>
        <dbReference type="SAM" id="Phobius"/>
    </source>
</evidence>
<dbReference type="EMBL" id="PECL01000015">
    <property type="protein sequence ID" value="TDZ99772.1"/>
    <property type="molecule type" value="Genomic_DNA"/>
</dbReference>
<sequence length="243" mass="26246">MQITQPSGHRLIPQNLLPAYTVLVWIKLALAPWWIQWLVYSALIFTAAGVPVAIINRNEQGQWLGWWIGIAVVALVVGLVWALAARSRAPQLRQLLDGLAPAQYRQAAKAVLSGPIPTDPAIRRAAARLAQRAVERQFPRISPVVCQLLMWAMGVNALFQVGSAALGATISFVTVFNAAVFSGMAVFWWLYPSLLQARAHLLAGFVHAPIFGGAAPSAQGSYGAPDAGRYQGQAQGAYYPPQV</sequence>
<feature type="transmembrane region" description="Helical" evidence="1">
    <location>
        <begin position="165"/>
        <end position="191"/>
    </location>
</feature>
<keyword evidence="1" id="KW-0812">Transmembrane</keyword>
<proteinExistence type="predicted"/>
<protein>
    <submittedName>
        <fullName evidence="2">Uncharacterized protein</fullName>
    </submittedName>
</protein>
<evidence type="ECO:0000313" key="3">
    <source>
        <dbReference type="Proteomes" id="UP000294604"/>
    </source>
</evidence>
<keyword evidence="1" id="KW-1133">Transmembrane helix</keyword>
<accession>A0A4R8SMJ7</accession>
<gene>
    <name evidence="2" type="ORF">CCUG60884_04843</name>
</gene>
<dbReference type="AlphaFoldDB" id="A0A4R8SMJ7"/>
<evidence type="ECO:0000313" key="2">
    <source>
        <dbReference type="EMBL" id="TDZ99772.1"/>
    </source>
</evidence>
<reference evidence="2 3" key="1">
    <citation type="journal article" date="2019" name="Sci. Rep.">
        <title>Extended insight into the Mycobacterium chelonae-abscessus complex through whole genome sequencing of Mycobacterium salmoniphilum outbreak and Mycobacterium salmoniphilum-like strains.</title>
        <authorList>
            <person name="Behra P.R.K."/>
            <person name="Das S."/>
            <person name="Pettersson B.M.F."/>
            <person name="Shirreff L."/>
            <person name="DuCote T."/>
            <person name="Jacobsson K.G."/>
            <person name="Ennis D.G."/>
            <person name="Kirsebom L.A."/>
        </authorList>
    </citation>
    <scope>NUCLEOTIDE SEQUENCE [LARGE SCALE GENOMIC DNA]</scope>
    <source>
        <strain evidence="2 3">CCUG 60884</strain>
    </source>
</reference>
<keyword evidence="1" id="KW-0472">Membrane</keyword>
<feature type="transmembrane region" description="Helical" evidence="1">
    <location>
        <begin position="37"/>
        <end position="57"/>
    </location>
</feature>
<organism evidence="2 3">
    <name type="scientific">Mycobacteroides salmoniphilum</name>
    <dbReference type="NCBI Taxonomy" id="404941"/>
    <lineage>
        <taxon>Bacteria</taxon>
        <taxon>Bacillati</taxon>
        <taxon>Actinomycetota</taxon>
        <taxon>Actinomycetes</taxon>
        <taxon>Mycobacteriales</taxon>
        <taxon>Mycobacteriaceae</taxon>
        <taxon>Mycobacteroides</taxon>
    </lineage>
</organism>